<protein>
    <submittedName>
        <fullName evidence="1">Uncharacterized protein</fullName>
    </submittedName>
</protein>
<organism evidence="1 2">
    <name type="scientific">Pluteus cervinus</name>
    <dbReference type="NCBI Taxonomy" id="181527"/>
    <lineage>
        <taxon>Eukaryota</taxon>
        <taxon>Fungi</taxon>
        <taxon>Dikarya</taxon>
        <taxon>Basidiomycota</taxon>
        <taxon>Agaricomycotina</taxon>
        <taxon>Agaricomycetes</taxon>
        <taxon>Agaricomycetidae</taxon>
        <taxon>Agaricales</taxon>
        <taxon>Pluteineae</taxon>
        <taxon>Pluteaceae</taxon>
        <taxon>Pluteus</taxon>
    </lineage>
</organism>
<proteinExistence type="predicted"/>
<dbReference type="EMBL" id="ML208262">
    <property type="protein sequence ID" value="TFK75505.1"/>
    <property type="molecule type" value="Genomic_DNA"/>
</dbReference>
<evidence type="ECO:0000313" key="2">
    <source>
        <dbReference type="Proteomes" id="UP000308600"/>
    </source>
</evidence>
<dbReference type="Proteomes" id="UP000308600">
    <property type="component" value="Unassembled WGS sequence"/>
</dbReference>
<name>A0ACD3BBH4_9AGAR</name>
<gene>
    <name evidence="1" type="ORF">BDN72DRAFT_831759</name>
</gene>
<accession>A0ACD3BBH4</accession>
<reference evidence="1 2" key="1">
    <citation type="journal article" date="2019" name="Nat. Ecol. Evol.">
        <title>Megaphylogeny resolves global patterns of mushroom evolution.</title>
        <authorList>
            <person name="Varga T."/>
            <person name="Krizsan K."/>
            <person name="Foldi C."/>
            <person name="Dima B."/>
            <person name="Sanchez-Garcia M."/>
            <person name="Sanchez-Ramirez S."/>
            <person name="Szollosi G.J."/>
            <person name="Szarkandi J.G."/>
            <person name="Papp V."/>
            <person name="Albert L."/>
            <person name="Andreopoulos W."/>
            <person name="Angelini C."/>
            <person name="Antonin V."/>
            <person name="Barry K.W."/>
            <person name="Bougher N.L."/>
            <person name="Buchanan P."/>
            <person name="Buyck B."/>
            <person name="Bense V."/>
            <person name="Catcheside P."/>
            <person name="Chovatia M."/>
            <person name="Cooper J."/>
            <person name="Damon W."/>
            <person name="Desjardin D."/>
            <person name="Finy P."/>
            <person name="Geml J."/>
            <person name="Haridas S."/>
            <person name="Hughes K."/>
            <person name="Justo A."/>
            <person name="Karasinski D."/>
            <person name="Kautmanova I."/>
            <person name="Kiss B."/>
            <person name="Kocsube S."/>
            <person name="Kotiranta H."/>
            <person name="LaButti K.M."/>
            <person name="Lechner B.E."/>
            <person name="Liimatainen K."/>
            <person name="Lipzen A."/>
            <person name="Lukacs Z."/>
            <person name="Mihaltcheva S."/>
            <person name="Morgado L.N."/>
            <person name="Niskanen T."/>
            <person name="Noordeloos M.E."/>
            <person name="Ohm R.A."/>
            <person name="Ortiz-Santana B."/>
            <person name="Ovrebo C."/>
            <person name="Racz N."/>
            <person name="Riley R."/>
            <person name="Savchenko A."/>
            <person name="Shiryaev A."/>
            <person name="Soop K."/>
            <person name="Spirin V."/>
            <person name="Szebenyi C."/>
            <person name="Tomsovsky M."/>
            <person name="Tulloss R.E."/>
            <person name="Uehling J."/>
            <person name="Grigoriev I.V."/>
            <person name="Vagvolgyi C."/>
            <person name="Papp T."/>
            <person name="Martin F.M."/>
            <person name="Miettinen O."/>
            <person name="Hibbett D.S."/>
            <person name="Nagy L.G."/>
        </authorList>
    </citation>
    <scope>NUCLEOTIDE SEQUENCE [LARGE SCALE GENOMIC DNA]</scope>
    <source>
        <strain evidence="1 2">NL-1719</strain>
    </source>
</reference>
<evidence type="ECO:0000313" key="1">
    <source>
        <dbReference type="EMBL" id="TFK75505.1"/>
    </source>
</evidence>
<keyword evidence="2" id="KW-1185">Reference proteome</keyword>
<sequence length="1000" mass="107634">MSTPLQPTYTNPAVMGPPRRTPSNAHIPATMHARQSPQSNSPKQQRSQRHRPQSSQTSISTSNITTQPAPPETNPGLGMSLVSRYNYNLKVLRRRDPSIVTIFDQFSHVCIYHHNGNNWEKQGFEGSMFLYERDSYPPYGFYILNRVGSGDYVQRLYPEDNITSHGNYLMIRCYPDFTEQRLAAARKRSAGAELPKFSDALFVPGLDELTPEQKGRSQVLGLWMFATEAREPMIDVMLRLHTYIKQNKTYPEDYRYGPDRPPPPNPHPRTSSTSPDQHRSPVTTPSKQSDADHESLSSHSTMPNASCSAPTHQNGTPSAGSSELDKLFSKIAPNTFAAVSSNGNTQQQQPQSTATLSVQSLFTGFGAADPTSPSADEVPLLAPISAITGLDLLNSIFASAGPAKPTHTNQPRLQSSHIAQDSLQQNIYSPTPVTSQLPQVLNQDVISGLMGLPSRAASAASTRHTSHSARSAHSRNSGHSHPSSREGDNESEGEDEGDVSQSDLDRSHPHLNPGVGRVGKKLSVPEFRLGLTGDYDRINGDVTPRAPASGVGVNGTQWTRSIGGLNGSTAGPVRPHSSVGISKPVPLDHTLSSSTIRGGTTSLSPEPERARRVDLDLPRVPTTAPSSFPSSPSPSRVPPTTQTLYSTPPPASAASSSASMPNHRPLVPFEPDSDLWPYPRAPLDDRSQSAEDDIVELDFEDTSALSDPDQWKKKTQPHGDGLSSGQNQAGGNKNGRGVPSQPTTSEGERVNANGKGKKKGKKDRVREAIERSWDVPASIAAKASVPPVPPINPKLAAEHAALLAMPIPPPASPSPPPAVPGSAAYLKEFDTGRRLRVEGQPRVVASEDECDLSGVRRNDNSGWGQTETRVQAQVAPQYQSQPQSPPMVNGQHAVFKNGGFTPVSTTSTSRAVTPSAPSSLPGTSRSSSSMSRVKVNGAPPVVGLDPSLARESVVAVASDRFSGKPPMERNKFVSELLLLVHTDKSFVDTLWKEYLDRVGA</sequence>